<feature type="repeat" description="TPR" evidence="3">
    <location>
        <begin position="37"/>
        <end position="70"/>
    </location>
</feature>
<dbReference type="PANTHER" id="PTHR45586:SF1">
    <property type="entry name" value="LIPOPOLYSACCHARIDE ASSEMBLY PROTEIN B"/>
    <property type="match status" value="1"/>
</dbReference>
<gene>
    <name evidence="4" type="ORF">QD47_23765</name>
</gene>
<protein>
    <submittedName>
        <fullName evidence="4">Anaphase-promoting protein</fullName>
    </submittedName>
</protein>
<feature type="repeat" description="TPR" evidence="3">
    <location>
        <begin position="3"/>
        <end position="36"/>
    </location>
</feature>
<dbReference type="PATRIC" id="fig|159743.3.peg.5278"/>
<dbReference type="InterPro" id="IPR011990">
    <property type="entry name" value="TPR-like_helical_dom_sf"/>
</dbReference>
<comment type="caution">
    <text evidence="4">The sequence shown here is derived from an EMBL/GenBank/DDBJ whole genome shotgun (WGS) entry which is preliminary data.</text>
</comment>
<dbReference type="Pfam" id="PF14559">
    <property type="entry name" value="TPR_19"/>
    <property type="match status" value="1"/>
</dbReference>
<evidence type="ECO:0000256" key="1">
    <source>
        <dbReference type="ARBA" id="ARBA00022737"/>
    </source>
</evidence>
<sequence length="172" mass="19716">MKAEEYVQKAYQCILQNDFEQAVEWFEKAISAQPDHAEHYFRCSVTYARSGRIEQALAYAGDAVRLAPQQDEYVLHLHTLEARQQTEKARKMLDVDKATPQVRRDAILLLERAIALDPLCGDAFMLLALVYAEMNEYKLAVQAAREAAALFPHNEQLANLMKKLCQQMNEQI</sequence>
<keyword evidence="2 3" id="KW-0802">TPR repeat</keyword>
<organism evidence="4 5">
    <name type="scientific">Paenibacillus terrae</name>
    <dbReference type="NCBI Taxonomy" id="159743"/>
    <lineage>
        <taxon>Bacteria</taxon>
        <taxon>Bacillati</taxon>
        <taxon>Bacillota</taxon>
        <taxon>Bacilli</taxon>
        <taxon>Bacillales</taxon>
        <taxon>Paenibacillaceae</taxon>
        <taxon>Paenibacillus</taxon>
    </lineage>
</organism>
<dbReference type="Gene3D" id="1.25.40.10">
    <property type="entry name" value="Tetratricopeptide repeat domain"/>
    <property type="match status" value="2"/>
</dbReference>
<evidence type="ECO:0000256" key="2">
    <source>
        <dbReference type="ARBA" id="ARBA00022803"/>
    </source>
</evidence>
<dbReference type="AlphaFoldDB" id="A0A0D7WVN4"/>
<dbReference type="SUPFAM" id="SSF48452">
    <property type="entry name" value="TPR-like"/>
    <property type="match status" value="1"/>
</dbReference>
<dbReference type="PROSITE" id="PS50005">
    <property type="entry name" value="TPR"/>
    <property type="match status" value="3"/>
</dbReference>
<keyword evidence="1" id="KW-0677">Repeat</keyword>
<evidence type="ECO:0000313" key="5">
    <source>
        <dbReference type="Proteomes" id="UP000032534"/>
    </source>
</evidence>
<dbReference type="OrthoDB" id="2658522at2"/>
<reference evidence="4 5" key="1">
    <citation type="submission" date="2014-11" db="EMBL/GenBank/DDBJ databases">
        <title>Draft Genome Sequences of Paenibacillus polymyxa NRRL B-30509 and Paenibacillus terrae NRRL B-30644, Strains from a Poultry Environment that Produce Tridecaptin A and Paenicidins.</title>
        <authorList>
            <person name="van Belkum M.J."/>
            <person name="Lohans C.T."/>
            <person name="Vederas J.C."/>
        </authorList>
    </citation>
    <scope>NUCLEOTIDE SEQUENCE [LARGE SCALE GENOMIC DNA]</scope>
    <source>
        <strain evidence="4 5">NRRL B-30644</strain>
    </source>
</reference>
<proteinExistence type="predicted"/>
<evidence type="ECO:0000313" key="4">
    <source>
        <dbReference type="EMBL" id="KJD43241.1"/>
    </source>
</evidence>
<accession>A0A0D7WVN4</accession>
<dbReference type="SMART" id="SM00028">
    <property type="entry name" value="TPR"/>
    <property type="match status" value="3"/>
</dbReference>
<dbReference type="Pfam" id="PF13432">
    <property type="entry name" value="TPR_16"/>
    <property type="match status" value="1"/>
</dbReference>
<dbReference type="EMBL" id="JTHP01000063">
    <property type="protein sequence ID" value="KJD43241.1"/>
    <property type="molecule type" value="Genomic_DNA"/>
</dbReference>
<dbReference type="InterPro" id="IPR051012">
    <property type="entry name" value="CellSynth/LPSAsmb/PSIAsmb"/>
</dbReference>
<name>A0A0D7WVN4_9BACL</name>
<keyword evidence="5" id="KW-1185">Reference proteome</keyword>
<dbReference type="RefSeq" id="WP_025685879.1">
    <property type="nucleotide sequence ID" value="NZ_JTHP01000063.1"/>
</dbReference>
<evidence type="ECO:0000256" key="3">
    <source>
        <dbReference type="PROSITE-ProRule" id="PRU00339"/>
    </source>
</evidence>
<dbReference type="InterPro" id="IPR019734">
    <property type="entry name" value="TPR_rpt"/>
</dbReference>
<dbReference type="PANTHER" id="PTHR45586">
    <property type="entry name" value="TPR REPEAT-CONTAINING PROTEIN PA4667"/>
    <property type="match status" value="1"/>
</dbReference>
<feature type="repeat" description="TPR" evidence="3">
    <location>
        <begin position="121"/>
        <end position="154"/>
    </location>
</feature>
<dbReference type="Proteomes" id="UP000032534">
    <property type="component" value="Unassembled WGS sequence"/>
</dbReference>